<dbReference type="Gene3D" id="1.10.10.10">
    <property type="entry name" value="Winged helix-like DNA-binding domain superfamily/Winged helix DNA-binding domain"/>
    <property type="match status" value="1"/>
</dbReference>
<evidence type="ECO:0000256" key="5">
    <source>
        <dbReference type="ARBA" id="ARBA00023163"/>
    </source>
</evidence>
<dbReference type="CDD" id="cd00383">
    <property type="entry name" value="trans_reg_C"/>
    <property type="match status" value="1"/>
</dbReference>
<keyword evidence="11" id="KW-1185">Reference proteome</keyword>
<dbReference type="GO" id="GO:0005829">
    <property type="term" value="C:cytosol"/>
    <property type="evidence" value="ECO:0007669"/>
    <property type="project" value="TreeGrafter"/>
</dbReference>
<dbReference type="GO" id="GO:0006355">
    <property type="term" value="P:regulation of DNA-templated transcription"/>
    <property type="evidence" value="ECO:0007669"/>
    <property type="project" value="InterPro"/>
</dbReference>
<dbReference type="SMART" id="SM00862">
    <property type="entry name" value="Trans_reg_C"/>
    <property type="match status" value="1"/>
</dbReference>
<dbReference type="RefSeq" id="WP_207561856.1">
    <property type="nucleotide sequence ID" value="NZ_CP046072.1"/>
</dbReference>
<protein>
    <submittedName>
        <fullName evidence="10">Response regulator</fullName>
    </submittedName>
</protein>
<dbReference type="InterPro" id="IPR001789">
    <property type="entry name" value="Sig_transdc_resp-reg_receiver"/>
</dbReference>
<dbReference type="AlphaFoldDB" id="A0A975AY08"/>
<feature type="modified residue" description="4-aspartylphosphate" evidence="6">
    <location>
        <position position="51"/>
    </location>
</feature>
<keyword evidence="1 6" id="KW-0597">Phosphoprotein</keyword>
<keyword evidence="4 7" id="KW-0238">DNA-binding</keyword>
<dbReference type="PANTHER" id="PTHR48111:SF21">
    <property type="entry name" value="DNA-BINDING DUAL MASTER TRANSCRIPTIONAL REGULATOR RPAA"/>
    <property type="match status" value="1"/>
</dbReference>
<dbReference type="EMBL" id="CP046072">
    <property type="protein sequence ID" value="QSZ40578.1"/>
    <property type="molecule type" value="Genomic_DNA"/>
</dbReference>
<evidence type="ECO:0000256" key="6">
    <source>
        <dbReference type="PROSITE-ProRule" id="PRU00169"/>
    </source>
</evidence>
<dbReference type="Pfam" id="PF00072">
    <property type="entry name" value="Response_reg"/>
    <property type="match status" value="1"/>
</dbReference>
<keyword evidence="2" id="KW-0902">Two-component regulatory system</keyword>
<dbReference type="InterPro" id="IPR001867">
    <property type="entry name" value="OmpR/PhoB-type_DNA-bd"/>
</dbReference>
<feature type="domain" description="OmpR/PhoB-type" evidence="9">
    <location>
        <begin position="120"/>
        <end position="215"/>
    </location>
</feature>
<dbReference type="SMART" id="SM00448">
    <property type="entry name" value="REC"/>
    <property type="match status" value="1"/>
</dbReference>
<feature type="domain" description="Response regulatory" evidence="8">
    <location>
        <begin position="2"/>
        <end position="117"/>
    </location>
</feature>
<gene>
    <name evidence="10" type="ORF">GJV85_00075</name>
</gene>
<dbReference type="InterPro" id="IPR011006">
    <property type="entry name" value="CheY-like_superfamily"/>
</dbReference>
<dbReference type="SUPFAM" id="SSF52172">
    <property type="entry name" value="CheY-like"/>
    <property type="match status" value="1"/>
</dbReference>
<dbReference type="PROSITE" id="PS51755">
    <property type="entry name" value="OMPR_PHOB"/>
    <property type="match status" value="1"/>
</dbReference>
<evidence type="ECO:0000313" key="11">
    <source>
        <dbReference type="Proteomes" id="UP000671852"/>
    </source>
</evidence>
<reference evidence="10" key="1">
    <citation type="submission" date="2019-11" db="EMBL/GenBank/DDBJ databases">
        <authorList>
            <person name="Kojima H."/>
        </authorList>
    </citation>
    <scope>NUCLEOTIDE SEQUENCE</scope>
    <source>
        <strain evidence="10">H1576</strain>
    </source>
</reference>
<dbReference type="InterPro" id="IPR016032">
    <property type="entry name" value="Sig_transdc_resp-reg_C-effctor"/>
</dbReference>
<dbReference type="Proteomes" id="UP000671852">
    <property type="component" value="Chromosome"/>
</dbReference>
<dbReference type="PROSITE" id="PS50110">
    <property type="entry name" value="RESPONSE_REGULATORY"/>
    <property type="match status" value="1"/>
</dbReference>
<dbReference type="InterPro" id="IPR039420">
    <property type="entry name" value="WalR-like"/>
</dbReference>
<dbReference type="Pfam" id="PF00486">
    <property type="entry name" value="Trans_reg_C"/>
    <property type="match status" value="1"/>
</dbReference>
<evidence type="ECO:0000256" key="1">
    <source>
        <dbReference type="ARBA" id="ARBA00022553"/>
    </source>
</evidence>
<name>A0A975AY08_9BACT</name>
<organism evidence="10 11">
    <name type="scientific">Sulfurimonas aquatica</name>
    <dbReference type="NCBI Taxonomy" id="2672570"/>
    <lineage>
        <taxon>Bacteria</taxon>
        <taxon>Pseudomonadati</taxon>
        <taxon>Campylobacterota</taxon>
        <taxon>Epsilonproteobacteria</taxon>
        <taxon>Campylobacterales</taxon>
        <taxon>Sulfurimonadaceae</taxon>
        <taxon>Sulfurimonas</taxon>
    </lineage>
</organism>
<feature type="DNA-binding region" description="OmpR/PhoB-type" evidence="7">
    <location>
        <begin position="120"/>
        <end position="215"/>
    </location>
</feature>
<evidence type="ECO:0000313" key="10">
    <source>
        <dbReference type="EMBL" id="QSZ40578.1"/>
    </source>
</evidence>
<sequence>MKILFMEDDKNLAQSVIEELEDISYEVSWVSSSDDASELSYDEKFDLYLFDVNVEGDIDGFELLESLRESGDKTPALFLTSLNQINDMKKGFKAGADDYIKKPFDLDELLLRIESKLPKTTALQLSNRFAIDSVNKTIICDDNAINIPVKEFSILEYLCVNLHQINSAQDIINILYSDNPITIATFRTYIKNIKRHIEGYAEIENVKGVGYRFKVL</sequence>
<dbReference type="KEGG" id="saqt:GJV85_00075"/>
<reference evidence="10" key="2">
    <citation type="submission" date="2021-04" db="EMBL/GenBank/DDBJ databases">
        <title>Isolation and characterization of a novel species of the genus Sulfurimonas.</title>
        <authorList>
            <person name="Fukui M."/>
        </authorList>
    </citation>
    <scope>NUCLEOTIDE SEQUENCE</scope>
    <source>
        <strain evidence="10">H1576</strain>
    </source>
</reference>
<dbReference type="PANTHER" id="PTHR48111">
    <property type="entry name" value="REGULATOR OF RPOS"/>
    <property type="match status" value="1"/>
</dbReference>
<keyword evidence="5" id="KW-0804">Transcription</keyword>
<dbReference type="GO" id="GO:0000976">
    <property type="term" value="F:transcription cis-regulatory region binding"/>
    <property type="evidence" value="ECO:0007669"/>
    <property type="project" value="TreeGrafter"/>
</dbReference>
<evidence type="ECO:0000259" key="9">
    <source>
        <dbReference type="PROSITE" id="PS51755"/>
    </source>
</evidence>
<evidence type="ECO:0000256" key="3">
    <source>
        <dbReference type="ARBA" id="ARBA00023015"/>
    </source>
</evidence>
<dbReference type="GO" id="GO:0032993">
    <property type="term" value="C:protein-DNA complex"/>
    <property type="evidence" value="ECO:0007669"/>
    <property type="project" value="TreeGrafter"/>
</dbReference>
<dbReference type="SUPFAM" id="SSF46894">
    <property type="entry name" value="C-terminal effector domain of the bipartite response regulators"/>
    <property type="match status" value="1"/>
</dbReference>
<evidence type="ECO:0000259" key="8">
    <source>
        <dbReference type="PROSITE" id="PS50110"/>
    </source>
</evidence>
<evidence type="ECO:0000256" key="4">
    <source>
        <dbReference type="ARBA" id="ARBA00023125"/>
    </source>
</evidence>
<evidence type="ECO:0000256" key="7">
    <source>
        <dbReference type="PROSITE-ProRule" id="PRU01091"/>
    </source>
</evidence>
<dbReference type="GO" id="GO:0000156">
    <property type="term" value="F:phosphorelay response regulator activity"/>
    <property type="evidence" value="ECO:0007669"/>
    <property type="project" value="TreeGrafter"/>
</dbReference>
<keyword evidence="3" id="KW-0805">Transcription regulation</keyword>
<dbReference type="InterPro" id="IPR036388">
    <property type="entry name" value="WH-like_DNA-bd_sf"/>
</dbReference>
<dbReference type="Gene3D" id="3.40.50.2300">
    <property type="match status" value="1"/>
</dbReference>
<proteinExistence type="predicted"/>
<accession>A0A975AY08</accession>
<evidence type="ECO:0000256" key="2">
    <source>
        <dbReference type="ARBA" id="ARBA00023012"/>
    </source>
</evidence>